<protein>
    <submittedName>
        <fullName evidence="5">EamA family transporter</fullName>
    </submittedName>
</protein>
<reference evidence="5 6" key="1">
    <citation type="submission" date="2019-11" db="EMBL/GenBank/DDBJ databases">
        <title>Genome sequences of 17 halophilic strains isolated from different environments.</title>
        <authorList>
            <person name="Furrow R.E."/>
        </authorList>
    </citation>
    <scope>NUCLEOTIDE SEQUENCE [LARGE SCALE GENOMIC DNA]</scope>
    <source>
        <strain evidence="5 6">22511_23_Filter</strain>
    </source>
</reference>
<feature type="transmembrane region" description="Helical" evidence="3">
    <location>
        <begin position="180"/>
        <end position="200"/>
    </location>
</feature>
<evidence type="ECO:0000313" key="5">
    <source>
        <dbReference type="EMBL" id="MYL18902.1"/>
    </source>
</evidence>
<dbReference type="SUPFAM" id="SSF103481">
    <property type="entry name" value="Multidrug resistance efflux transporter EmrE"/>
    <property type="match status" value="2"/>
</dbReference>
<feature type="transmembrane region" description="Helical" evidence="3">
    <location>
        <begin position="268"/>
        <end position="287"/>
    </location>
</feature>
<dbReference type="RefSeq" id="WP_160835340.1">
    <property type="nucleotide sequence ID" value="NZ_WMET01000001.1"/>
</dbReference>
<keyword evidence="3" id="KW-0472">Membrane</keyword>
<dbReference type="GO" id="GO:0016020">
    <property type="term" value="C:membrane"/>
    <property type="evidence" value="ECO:0007669"/>
    <property type="project" value="InterPro"/>
</dbReference>
<sequence>MKKKGALLVFIGAASFGFTPIFVKSGFDAGYTLGHLNIAQMTAALVLLWLLSFPHWKDIRHMKRSDRFKVMASGSTVGLTSIFYYGAMQYIPASMAIVLLFQFVWIGMLIEWIFLKKSPEKIHFVSLAITLTGVILASEVLSGGMMELPAAGVILGLLSGLSYAAFIYTSGQAAPDTNPVLRSSWMITGSFLLVLLVFSRDIATFPVFDGELWLISIGIAMVGAVIPPLFFAGGAPHIPARLANILSSVELPIAIVSAMVVLKEQVTLLQWAGICLILFSIVVNETGDRWFRRSPKKKAAS</sequence>
<dbReference type="Pfam" id="PF00892">
    <property type="entry name" value="EamA"/>
    <property type="match status" value="2"/>
</dbReference>
<feature type="transmembrane region" description="Helical" evidence="3">
    <location>
        <begin position="242"/>
        <end position="262"/>
    </location>
</feature>
<dbReference type="EMBL" id="WMET01000001">
    <property type="protein sequence ID" value="MYL18902.1"/>
    <property type="molecule type" value="Genomic_DNA"/>
</dbReference>
<accession>A0A845DRB0</accession>
<comment type="similarity">
    <text evidence="2">Belongs to the EamA transporter family.</text>
</comment>
<feature type="transmembrane region" description="Helical" evidence="3">
    <location>
        <begin position="212"/>
        <end position="230"/>
    </location>
</feature>
<dbReference type="InterPro" id="IPR000620">
    <property type="entry name" value="EamA_dom"/>
</dbReference>
<feature type="domain" description="EamA" evidence="4">
    <location>
        <begin position="151"/>
        <end position="283"/>
    </location>
</feature>
<proteinExistence type="inferred from homology"/>
<feature type="transmembrane region" description="Helical" evidence="3">
    <location>
        <begin position="68"/>
        <end position="87"/>
    </location>
</feature>
<name>A0A845DRB0_9BACI</name>
<keyword evidence="3" id="KW-1133">Transmembrane helix</keyword>
<feature type="domain" description="EamA" evidence="4">
    <location>
        <begin position="4"/>
        <end position="137"/>
    </location>
</feature>
<evidence type="ECO:0000256" key="3">
    <source>
        <dbReference type="SAM" id="Phobius"/>
    </source>
</evidence>
<dbReference type="PANTHER" id="PTHR22911">
    <property type="entry name" value="ACYL-MALONYL CONDENSING ENZYME-RELATED"/>
    <property type="match status" value="1"/>
</dbReference>
<feature type="transmembrane region" description="Helical" evidence="3">
    <location>
        <begin position="148"/>
        <end position="168"/>
    </location>
</feature>
<keyword evidence="3" id="KW-0812">Transmembrane</keyword>
<evidence type="ECO:0000256" key="1">
    <source>
        <dbReference type="ARBA" id="ARBA00004127"/>
    </source>
</evidence>
<evidence type="ECO:0000313" key="6">
    <source>
        <dbReference type="Proteomes" id="UP000460949"/>
    </source>
</evidence>
<dbReference type="InterPro" id="IPR037185">
    <property type="entry name" value="EmrE-like"/>
</dbReference>
<feature type="transmembrane region" description="Helical" evidence="3">
    <location>
        <begin position="33"/>
        <end position="56"/>
    </location>
</feature>
<gene>
    <name evidence="5" type="ORF">GLW04_03310</name>
</gene>
<feature type="transmembrane region" description="Helical" evidence="3">
    <location>
        <begin position="122"/>
        <end position="142"/>
    </location>
</feature>
<dbReference type="Proteomes" id="UP000460949">
    <property type="component" value="Unassembled WGS sequence"/>
</dbReference>
<evidence type="ECO:0000259" key="4">
    <source>
        <dbReference type="Pfam" id="PF00892"/>
    </source>
</evidence>
<evidence type="ECO:0000256" key="2">
    <source>
        <dbReference type="ARBA" id="ARBA00007362"/>
    </source>
</evidence>
<organism evidence="5 6">
    <name type="scientific">Halobacillus litoralis</name>
    <dbReference type="NCBI Taxonomy" id="45668"/>
    <lineage>
        <taxon>Bacteria</taxon>
        <taxon>Bacillati</taxon>
        <taxon>Bacillota</taxon>
        <taxon>Bacilli</taxon>
        <taxon>Bacillales</taxon>
        <taxon>Bacillaceae</taxon>
        <taxon>Halobacillus</taxon>
    </lineage>
</organism>
<dbReference type="AlphaFoldDB" id="A0A845DRB0"/>
<dbReference type="PANTHER" id="PTHR22911:SF137">
    <property type="entry name" value="SOLUTE CARRIER FAMILY 35 MEMBER G2-RELATED"/>
    <property type="match status" value="1"/>
</dbReference>
<comment type="subcellular location">
    <subcellularLocation>
        <location evidence="1">Endomembrane system</location>
        <topology evidence="1">Multi-pass membrane protein</topology>
    </subcellularLocation>
</comment>
<feature type="transmembrane region" description="Helical" evidence="3">
    <location>
        <begin position="93"/>
        <end position="115"/>
    </location>
</feature>
<comment type="caution">
    <text evidence="5">The sequence shown here is derived from an EMBL/GenBank/DDBJ whole genome shotgun (WGS) entry which is preliminary data.</text>
</comment>